<dbReference type="Proteomes" id="UP000008064">
    <property type="component" value="Unassembled WGS sequence"/>
</dbReference>
<dbReference type="InterPro" id="IPR050121">
    <property type="entry name" value="Cytochrome_P450_monoxygenase"/>
</dbReference>
<keyword evidence="9" id="KW-0560">Oxidoreductase</keyword>
<evidence type="ECO:0000256" key="11">
    <source>
        <dbReference type="ARBA" id="ARBA00023033"/>
    </source>
</evidence>
<dbReference type="AlphaFoldDB" id="F8NKH3"/>
<dbReference type="RefSeq" id="XP_007314638.1">
    <property type="nucleotide sequence ID" value="XM_007314576.1"/>
</dbReference>
<dbReference type="Pfam" id="PF00067">
    <property type="entry name" value="p450"/>
    <property type="match status" value="1"/>
</dbReference>
<evidence type="ECO:0000256" key="12">
    <source>
        <dbReference type="ARBA" id="ARBA00023136"/>
    </source>
</evidence>
<dbReference type="KEGG" id="sla:SERLADRAFT_458832"/>
<keyword evidence="7" id="KW-0479">Metal-binding</keyword>
<evidence type="ECO:0000256" key="5">
    <source>
        <dbReference type="ARBA" id="ARBA00022617"/>
    </source>
</evidence>
<keyword evidence="12" id="KW-0472">Membrane</keyword>
<dbReference type="PANTHER" id="PTHR24305:SF166">
    <property type="entry name" value="CYTOCHROME P450 12A4, MITOCHONDRIAL-RELATED"/>
    <property type="match status" value="1"/>
</dbReference>
<dbReference type="GO" id="GO:0020037">
    <property type="term" value="F:heme binding"/>
    <property type="evidence" value="ECO:0007669"/>
    <property type="project" value="InterPro"/>
</dbReference>
<evidence type="ECO:0000256" key="7">
    <source>
        <dbReference type="ARBA" id="ARBA00022723"/>
    </source>
</evidence>
<dbReference type="GO" id="GO:0016020">
    <property type="term" value="C:membrane"/>
    <property type="evidence" value="ECO:0007669"/>
    <property type="project" value="UniProtKB-SubCell"/>
</dbReference>
<dbReference type="HOGENOM" id="CLU_1448550_0_0_1"/>
<evidence type="ECO:0000256" key="6">
    <source>
        <dbReference type="ARBA" id="ARBA00022692"/>
    </source>
</evidence>
<comment type="subcellular location">
    <subcellularLocation>
        <location evidence="2">Membrane</location>
    </subcellularLocation>
</comment>
<evidence type="ECO:0000256" key="10">
    <source>
        <dbReference type="ARBA" id="ARBA00023004"/>
    </source>
</evidence>
<sequence>MIRKRKTLGTPELPDLCSFLLGEHDDSHANELTEGELTADAMFAIQAGSDTTSAVLAYAFYHLLSNPTTYAKLQEELDTAFPKPSDELYLSILYSLPYLNAVVKEELRLSTPFGNMPRVVPDEGIVLDGRHIPGVTVVGSPTYAMQVPRNIGHQSQPSSGLRDGFLAGWARGASPRKTHWFLFNVAS</sequence>
<evidence type="ECO:0000313" key="13">
    <source>
        <dbReference type="EMBL" id="EGO28439.1"/>
    </source>
</evidence>
<dbReference type="EMBL" id="GL945430">
    <property type="protein sequence ID" value="EGO28439.1"/>
    <property type="molecule type" value="Genomic_DNA"/>
</dbReference>
<dbReference type="GO" id="GO:0005506">
    <property type="term" value="F:iron ion binding"/>
    <property type="evidence" value="ECO:0007669"/>
    <property type="project" value="InterPro"/>
</dbReference>
<dbReference type="SUPFAM" id="SSF48264">
    <property type="entry name" value="Cytochrome P450"/>
    <property type="match status" value="1"/>
</dbReference>
<reference evidence="13" key="1">
    <citation type="submission" date="2011-04" db="EMBL/GenBank/DDBJ databases">
        <title>Evolution of plant cell wall degrading machinery underlies the functional diversity of forest fungi.</title>
        <authorList>
            <consortium name="US DOE Joint Genome Institute (JGI-PGF)"/>
            <person name="Eastwood D.C."/>
            <person name="Floudas D."/>
            <person name="Binder M."/>
            <person name="Majcherczyk A."/>
            <person name="Schneider P."/>
            <person name="Aerts A."/>
            <person name="Asiegbu F.O."/>
            <person name="Baker S.E."/>
            <person name="Barry K."/>
            <person name="Bendiksby M."/>
            <person name="Blumentritt M."/>
            <person name="Coutinho P.M."/>
            <person name="Cullen D."/>
            <person name="Cullen D."/>
            <person name="Gathman A."/>
            <person name="Goodell B."/>
            <person name="Henrissat B."/>
            <person name="Ihrmark K."/>
            <person name="Kauserud H."/>
            <person name="Kohler A."/>
            <person name="LaButti K."/>
            <person name="Lapidus A."/>
            <person name="Lavin J.L."/>
            <person name="Lee Y.-H."/>
            <person name="Lindquist E."/>
            <person name="Lilly W."/>
            <person name="Lucas S."/>
            <person name="Morin E."/>
            <person name="Murat C."/>
            <person name="Oguiza J.A."/>
            <person name="Park J."/>
            <person name="Pisabarro A.G."/>
            <person name="Riley R."/>
            <person name="Rosling A."/>
            <person name="Salamov A."/>
            <person name="Schmidt O."/>
            <person name="Schmutz J."/>
            <person name="Skrede I."/>
            <person name="Stenlid J."/>
            <person name="Wiebenga A."/>
            <person name="Xie X."/>
            <person name="Kues U."/>
            <person name="Hibbett D.S."/>
            <person name="Hoffmeister D."/>
            <person name="Hogberg N."/>
            <person name="Martin F."/>
            <person name="Grigoriev I.V."/>
            <person name="Watkinson S.C."/>
        </authorList>
    </citation>
    <scope>NUCLEOTIDE SEQUENCE</scope>
    <source>
        <strain evidence="13">S7.9</strain>
    </source>
</reference>
<proteinExistence type="inferred from homology"/>
<organism>
    <name type="scientific">Serpula lacrymans var. lacrymans (strain S7.9)</name>
    <name type="common">Dry rot fungus</name>
    <dbReference type="NCBI Taxonomy" id="578457"/>
    <lineage>
        <taxon>Eukaryota</taxon>
        <taxon>Fungi</taxon>
        <taxon>Dikarya</taxon>
        <taxon>Basidiomycota</taxon>
        <taxon>Agaricomycotina</taxon>
        <taxon>Agaricomycetes</taxon>
        <taxon>Agaricomycetidae</taxon>
        <taxon>Boletales</taxon>
        <taxon>Coniophorineae</taxon>
        <taxon>Serpulaceae</taxon>
        <taxon>Serpula</taxon>
    </lineage>
</organism>
<accession>F8NKH3</accession>
<dbReference type="InterPro" id="IPR036396">
    <property type="entry name" value="Cyt_P450_sf"/>
</dbReference>
<dbReference type="GO" id="GO:0016705">
    <property type="term" value="F:oxidoreductase activity, acting on paired donors, with incorporation or reduction of molecular oxygen"/>
    <property type="evidence" value="ECO:0007669"/>
    <property type="project" value="InterPro"/>
</dbReference>
<comment type="cofactor">
    <cofactor evidence="1">
        <name>heme</name>
        <dbReference type="ChEBI" id="CHEBI:30413"/>
    </cofactor>
</comment>
<dbReference type="GO" id="GO:0004497">
    <property type="term" value="F:monooxygenase activity"/>
    <property type="evidence" value="ECO:0007669"/>
    <property type="project" value="UniProtKB-KW"/>
</dbReference>
<dbReference type="Gene3D" id="1.10.630.10">
    <property type="entry name" value="Cytochrome P450"/>
    <property type="match status" value="1"/>
</dbReference>
<evidence type="ECO:0000256" key="8">
    <source>
        <dbReference type="ARBA" id="ARBA00022989"/>
    </source>
</evidence>
<dbReference type="OrthoDB" id="6692864at2759"/>
<evidence type="ECO:0000256" key="1">
    <source>
        <dbReference type="ARBA" id="ARBA00001971"/>
    </source>
</evidence>
<gene>
    <name evidence="13" type="ORF">SERLADRAFT_458832</name>
</gene>
<evidence type="ECO:0000256" key="9">
    <source>
        <dbReference type="ARBA" id="ARBA00023002"/>
    </source>
</evidence>
<evidence type="ECO:0008006" key="14">
    <source>
        <dbReference type="Google" id="ProtNLM"/>
    </source>
</evidence>
<evidence type="ECO:0000256" key="3">
    <source>
        <dbReference type="ARBA" id="ARBA00004721"/>
    </source>
</evidence>
<dbReference type="PANTHER" id="PTHR24305">
    <property type="entry name" value="CYTOCHROME P450"/>
    <property type="match status" value="1"/>
</dbReference>
<dbReference type="PRINTS" id="PR00385">
    <property type="entry name" value="P450"/>
</dbReference>
<comment type="similarity">
    <text evidence="4">Belongs to the cytochrome P450 family.</text>
</comment>
<dbReference type="GeneID" id="18817790"/>
<keyword evidence="6" id="KW-0812">Transmembrane</keyword>
<name>F8NKH3_SERL9</name>
<comment type="pathway">
    <text evidence="3">Secondary metabolite biosynthesis; terpenoid biosynthesis.</text>
</comment>
<keyword evidence="11" id="KW-0503">Monooxygenase</keyword>
<evidence type="ECO:0000256" key="2">
    <source>
        <dbReference type="ARBA" id="ARBA00004370"/>
    </source>
</evidence>
<protein>
    <recommendedName>
        <fullName evidence="14">Cytochrome P450</fullName>
    </recommendedName>
</protein>
<keyword evidence="10" id="KW-0408">Iron</keyword>
<evidence type="ECO:0000256" key="4">
    <source>
        <dbReference type="ARBA" id="ARBA00010617"/>
    </source>
</evidence>
<keyword evidence="8" id="KW-1133">Transmembrane helix</keyword>
<keyword evidence="5" id="KW-0349">Heme</keyword>
<dbReference type="InterPro" id="IPR001128">
    <property type="entry name" value="Cyt_P450"/>
</dbReference>